<organism evidence="1 2">
    <name type="scientific">Pristionchus entomophagus</name>
    <dbReference type="NCBI Taxonomy" id="358040"/>
    <lineage>
        <taxon>Eukaryota</taxon>
        <taxon>Metazoa</taxon>
        <taxon>Ecdysozoa</taxon>
        <taxon>Nematoda</taxon>
        <taxon>Chromadorea</taxon>
        <taxon>Rhabditida</taxon>
        <taxon>Rhabditina</taxon>
        <taxon>Diplogasteromorpha</taxon>
        <taxon>Diplogasteroidea</taxon>
        <taxon>Neodiplogasteridae</taxon>
        <taxon>Pristionchus</taxon>
    </lineage>
</organism>
<reference evidence="1" key="1">
    <citation type="submission" date="2023-10" db="EMBL/GenBank/DDBJ databases">
        <title>Genome assembly of Pristionchus species.</title>
        <authorList>
            <person name="Yoshida K."/>
            <person name="Sommer R.J."/>
        </authorList>
    </citation>
    <scope>NUCLEOTIDE SEQUENCE</scope>
    <source>
        <strain evidence="1">RS0144</strain>
    </source>
</reference>
<evidence type="ECO:0008006" key="3">
    <source>
        <dbReference type="Google" id="ProtNLM"/>
    </source>
</evidence>
<proteinExistence type="predicted"/>
<dbReference type="AlphaFoldDB" id="A0AAV5TIB1"/>
<dbReference type="Gene3D" id="3.40.630.30">
    <property type="match status" value="1"/>
</dbReference>
<gene>
    <name evidence="1" type="ORF">PENTCL1PPCAC_16221</name>
</gene>
<protein>
    <recommendedName>
        <fullName evidence="3">GNAT family N-acetyltransferase</fullName>
    </recommendedName>
</protein>
<accession>A0AAV5TIB1</accession>
<evidence type="ECO:0000313" key="2">
    <source>
        <dbReference type="Proteomes" id="UP001432027"/>
    </source>
</evidence>
<dbReference type="Proteomes" id="UP001432027">
    <property type="component" value="Unassembled WGS sequence"/>
</dbReference>
<feature type="non-terminal residue" evidence="1">
    <location>
        <position position="1"/>
    </location>
</feature>
<dbReference type="InterPro" id="IPR016181">
    <property type="entry name" value="Acyl_CoA_acyltransferase"/>
</dbReference>
<dbReference type="EMBL" id="BTSX01000004">
    <property type="protein sequence ID" value="GMS94046.1"/>
    <property type="molecule type" value="Genomic_DNA"/>
</dbReference>
<comment type="caution">
    <text evidence="1">The sequence shown here is derived from an EMBL/GenBank/DDBJ whole genome shotgun (WGS) entry which is preliminary data.</text>
</comment>
<name>A0AAV5TIB1_9BILA</name>
<sequence>TKDDVPILFEMIVELAAFQKMESEVAISLEQFTQDFVDGRVRAFIVIDDETEKLAGMIVFTYRYDCWKGKVSDEELFLLVHLYE</sequence>
<dbReference type="SUPFAM" id="SSF55729">
    <property type="entry name" value="Acyl-CoA N-acyltransferases (Nat)"/>
    <property type="match status" value="1"/>
</dbReference>
<evidence type="ECO:0000313" key="1">
    <source>
        <dbReference type="EMBL" id="GMS94046.1"/>
    </source>
</evidence>
<keyword evidence="2" id="KW-1185">Reference proteome</keyword>